<proteinExistence type="predicted"/>
<comment type="caution">
    <text evidence="1">The sequence shown here is derived from an EMBL/GenBank/DDBJ whole genome shotgun (WGS) entry which is preliminary data.</text>
</comment>
<organism evidence="1 2">
    <name type="scientific">Pseudacidovorax intermedius</name>
    <dbReference type="NCBI Taxonomy" id="433924"/>
    <lineage>
        <taxon>Bacteria</taxon>
        <taxon>Pseudomonadati</taxon>
        <taxon>Pseudomonadota</taxon>
        <taxon>Betaproteobacteria</taxon>
        <taxon>Burkholderiales</taxon>
        <taxon>Comamonadaceae</taxon>
        <taxon>Pseudacidovorax</taxon>
    </lineage>
</organism>
<name>A0A147GS15_9BURK</name>
<evidence type="ECO:0000313" key="1">
    <source>
        <dbReference type="EMBL" id="KTT20102.1"/>
    </source>
</evidence>
<feature type="non-terminal residue" evidence="1">
    <location>
        <position position="72"/>
    </location>
</feature>
<dbReference type="Proteomes" id="UP000072741">
    <property type="component" value="Unassembled WGS sequence"/>
</dbReference>
<keyword evidence="2" id="KW-1185">Reference proteome</keyword>
<dbReference type="EMBL" id="LDSL01000087">
    <property type="protein sequence ID" value="KTT20102.1"/>
    <property type="molecule type" value="Genomic_DNA"/>
</dbReference>
<accession>A0A147GS15</accession>
<sequence length="72" mass="7327">MALALPFLFPLVSGPSVAVWQLLVTWLCIGALAVAAPLGTVGRPLLALMGGTMLAVVSSAPSEPAVWAPTTR</sequence>
<reference evidence="1 2" key="1">
    <citation type="journal article" date="2016" name="Front. Microbiol.">
        <title>Genomic Resource of Rice Seed Associated Bacteria.</title>
        <authorList>
            <person name="Midha S."/>
            <person name="Bansal K."/>
            <person name="Sharma S."/>
            <person name="Kumar N."/>
            <person name="Patil P.P."/>
            <person name="Chaudhry V."/>
            <person name="Patil P.B."/>
        </authorList>
    </citation>
    <scope>NUCLEOTIDE SEQUENCE [LARGE SCALE GENOMIC DNA]</scope>
    <source>
        <strain evidence="1 2">NS331</strain>
    </source>
</reference>
<gene>
    <name evidence="1" type="ORF">NS331_14320</name>
</gene>
<dbReference type="AlphaFoldDB" id="A0A147GS15"/>
<protein>
    <submittedName>
        <fullName evidence="1">Uncharacterized protein</fullName>
    </submittedName>
</protein>
<evidence type="ECO:0000313" key="2">
    <source>
        <dbReference type="Proteomes" id="UP000072741"/>
    </source>
</evidence>